<sequence>MARKSSPQLLAWAQTPSHLQFNPFVLTGYRPSSSTLGCVLSLFYLHNELGNIYIHGLALLVFLVLLPLTIPWGQLGWGCWLGGTHCLACLAPPAGSVLYHLFMCHQGGSHVYTRLLALDMCGVWLANSLGALPMIHSTLTCWPRLRLVILLLYTLLSIKAGWHAVTARSNMARLQAFGWQAITRLLVFGIRALGVGSGAPGALPCYLRMDALALLGGLVNVARLPESWNPGAFDYWCNSHQIMHVLSVISILQLHAGVVPDLLWAANHNYTCPAA</sequence>
<evidence type="ECO:0000256" key="7">
    <source>
        <dbReference type="SAM" id="Phobius"/>
    </source>
</evidence>
<evidence type="ECO:0000256" key="2">
    <source>
        <dbReference type="ARBA" id="ARBA00007018"/>
    </source>
</evidence>
<dbReference type="PANTHER" id="PTHR20855:SF138">
    <property type="entry name" value="PROGESTIN AND ADIPOQ RECEPTOR FAMILY MEMBER 4"/>
    <property type="match status" value="1"/>
</dbReference>
<evidence type="ECO:0000256" key="4">
    <source>
        <dbReference type="ARBA" id="ARBA00022989"/>
    </source>
</evidence>
<name>A0A7N4P5E2_SARHA</name>
<dbReference type="GeneTree" id="ENSGT00940000157978"/>
<feature type="transmembrane region" description="Helical" evidence="7">
    <location>
        <begin position="52"/>
        <end position="70"/>
    </location>
</feature>
<evidence type="ECO:0000256" key="3">
    <source>
        <dbReference type="ARBA" id="ARBA00022692"/>
    </source>
</evidence>
<keyword evidence="4 7" id="KW-1133">Transmembrane helix</keyword>
<reference evidence="8" key="2">
    <citation type="submission" date="2025-05" db="UniProtKB">
        <authorList>
            <consortium name="Ensembl"/>
        </authorList>
    </citation>
    <scope>IDENTIFICATION</scope>
</reference>
<dbReference type="Ensembl" id="ENSSHAT00000042201.1">
    <property type="protein sequence ID" value="ENSSHAP00000025538.1"/>
    <property type="gene ID" value="ENSSHAG00000022574.1"/>
</dbReference>
<evidence type="ECO:0000256" key="5">
    <source>
        <dbReference type="ARBA" id="ARBA00023136"/>
    </source>
</evidence>
<dbReference type="PANTHER" id="PTHR20855">
    <property type="entry name" value="ADIPOR/PROGESTIN RECEPTOR-RELATED"/>
    <property type="match status" value="1"/>
</dbReference>
<dbReference type="Proteomes" id="UP000007648">
    <property type="component" value="Unassembled WGS sequence"/>
</dbReference>
<keyword evidence="6" id="KW-0479">Metal-binding</keyword>
<evidence type="ECO:0008006" key="10">
    <source>
        <dbReference type="Google" id="ProtNLM"/>
    </source>
</evidence>
<dbReference type="GO" id="GO:0046872">
    <property type="term" value="F:metal ion binding"/>
    <property type="evidence" value="ECO:0007669"/>
    <property type="project" value="UniProtKB-KW"/>
</dbReference>
<keyword evidence="6" id="KW-0862">Zinc</keyword>
<evidence type="ECO:0000313" key="8">
    <source>
        <dbReference type="Ensembl" id="ENSSHAP00000032596.1"/>
    </source>
</evidence>
<dbReference type="Ensembl" id="ENSSHAT00000042313.1">
    <property type="protein sequence ID" value="ENSSHAP00000032596.1"/>
    <property type="gene ID" value="ENSSHAG00000022574.1"/>
</dbReference>
<feature type="binding site" evidence="6">
    <location>
        <position position="244"/>
    </location>
    <ligand>
        <name>Zn(2+)</name>
        <dbReference type="ChEBI" id="CHEBI:29105"/>
    </ligand>
</feature>
<comment type="subcellular location">
    <subcellularLocation>
        <location evidence="1">Membrane</location>
        <topology evidence="1">Multi-pass membrane protein</topology>
    </subcellularLocation>
</comment>
<dbReference type="Pfam" id="PF03006">
    <property type="entry name" value="HlyIII"/>
    <property type="match status" value="1"/>
</dbReference>
<feature type="transmembrane region" description="Helical" evidence="7">
    <location>
        <begin position="147"/>
        <end position="165"/>
    </location>
</feature>
<keyword evidence="9" id="KW-1185">Reference proteome</keyword>
<feature type="binding site" evidence="6">
    <location>
        <position position="100"/>
    </location>
    <ligand>
        <name>Zn(2+)</name>
        <dbReference type="ChEBI" id="CHEBI:29105"/>
    </ligand>
</feature>
<comment type="similarity">
    <text evidence="2">Belongs to the ADIPOR family.</text>
</comment>
<proteinExistence type="inferred from homology"/>
<dbReference type="GO" id="GO:0038023">
    <property type="term" value="F:signaling receptor activity"/>
    <property type="evidence" value="ECO:0007669"/>
    <property type="project" value="TreeGrafter"/>
</dbReference>
<keyword evidence="3 7" id="KW-0812">Transmembrane</keyword>
<organism evidence="8 9">
    <name type="scientific">Sarcophilus harrisii</name>
    <name type="common">Tasmanian devil</name>
    <name type="synonym">Sarcophilus laniarius</name>
    <dbReference type="NCBI Taxonomy" id="9305"/>
    <lineage>
        <taxon>Eukaryota</taxon>
        <taxon>Metazoa</taxon>
        <taxon>Chordata</taxon>
        <taxon>Craniata</taxon>
        <taxon>Vertebrata</taxon>
        <taxon>Euteleostomi</taxon>
        <taxon>Mammalia</taxon>
        <taxon>Metatheria</taxon>
        <taxon>Dasyuromorphia</taxon>
        <taxon>Dasyuridae</taxon>
        <taxon>Sarcophilus</taxon>
    </lineage>
</organism>
<evidence type="ECO:0000256" key="1">
    <source>
        <dbReference type="ARBA" id="ARBA00004141"/>
    </source>
</evidence>
<dbReference type="GO" id="GO:0016020">
    <property type="term" value="C:membrane"/>
    <property type="evidence" value="ECO:0007669"/>
    <property type="project" value="UniProtKB-SubCell"/>
</dbReference>
<dbReference type="AlphaFoldDB" id="A0A7N4P5E2"/>
<feature type="transmembrane region" description="Helical" evidence="7">
    <location>
        <begin position="115"/>
        <end position="135"/>
    </location>
</feature>
<dbReference type="OMA" id="FLMRMLV"/>
<evidence type="ECO:0000313" key="9">
    <source>
        <dbReference type="Proteomes" id="UP000007648"/>
    </source>
</evidence>
<protein>
    <recommendedName>
        <fullName evidence="10">Progestin and adipoQ receptor family member 4</fullName>
    </recommendedName>
</protein>
<dbReference type="InterPro" id="IPR004254">
    <property type="entry name" value="AdipoR/HlyIII-related"/>
</dbReference>
<dbReference type="Ensembl" id="ENSSHAT00000030026.1">
    <property type="protein sequence ID" value="ENSSHAP00000045678.1"/>
    <property type="gene ID" value="ENSSHAG00000022574.1"/>
</dbReference>
<accession>A0A7N4P5E2</accession>
<reference evidence="8 9" key="1">
    <citation type="journal article" date="2011" name="Proc. Natl. Acad. Sci. U.S.A.">
        <title>Genetic diversity and population structure of the endangered marsupial Sarcophilus harrisii (Tasmanian devil).</title>
        <authorList>
            <person name="Miller W."/>
            <person name="Hayes V.M."/>
            <person name="Ratan A."/>
            <person name="Petersen D.C."/>
            <person name="Wittekindt N.E."/>
            <person name="Miller J."/>
            <person name="Walenz B."/>
            <person name="Knight J."/>
            <person name="Qi J."/>
            <person name="Zhao F."/>
            <person name="Wang Q."/>
            <person name="Bedoya-Reina O.C."/>
            <person name="Katiyar N."/>
            <person name="Tomsho L.P."/>
            <person name="Kasson L.M."/>
            <person name="Hardie R.A."/>
            <person name="Woodbridge P."/>
            <person name="Tindall E.A."/>
            <person name="Bertelsen M.F."/>
            <person name="Dixon D."/>
            <person name="Pyecroft S."/>
            <person name="Helgen K.M."/>
            <person name="Lesk A.M."/>
            <person name="Pringle T.H."/>
            <person name="Patterson N."/>
            <person name="Zhang Y."/>
            <person name="Kreiss A."/>
            <person name="Woods G.M."/>
            <person name="Jones M.E."/>
            <person name="Schuster S.C."/>
        </authorList>
    </citation>
    <scope>NUCLEOTIDE SEQUENCE [LARGE SCALE GENOMIC DNA]</scope>
</reference>
<feature type="binding site" evidence="6">
    <location>
        <position position="240"/>
    </location>
    <ligand>
        <name>Zn(2+)</name>
        <dbReference type="ChEBI" id="CHEBI:29105"/>
    </ligand>
</feature>
<evidence type="ECO:0000256" key="6">
    <source>
        <dbReference type="PIRSR" id="PIRSR604254-1"/>
    </source>
</evidence>
<feature type="transmembrane region" description="Helical" evidence="7">
    <location>
        <begin position="82"/>
        <end position="103"/>
    </location>
</feature>
<keyword evidence="5 7" id="KW-0472">Membrane</keyword>